<dbReference type="PATRIC" id="fig|518642.10.peg.6014"/>
<keyword evidence="2" id="KW-1185">Reference proteome</keyword>
<dbReference type="GO" id="GO:0008237">
    <property type="term" value="F:metallopeptidase activity"/>
    <property type="evidence" value="ECO:0007669"/>
    <property type="project" value="UniProtKB-KW"/>
</dbReference>
<sequence length="88" mass="9303">MRITVTRTGGFGGLTRRATLSTDGRTDAADLAALARSALAEGRTERPLGVPDGFQYEIETDDGVGYCADPRLTEAQSALIRRVFADGG</sequence>
<evidence type="ECO:0000313" key="1">
    <source>
        <dbReference type="EMBL" id="OEV08579.1"/>
    </source>
</evidence>
<dbReference type="EMBL" id="LJGW01000415">
    <property type="protein sequence ID" value="OEV08579.1"/>
    <property type="molecule type" value="Genomic_DNA"/>
</dbReference>
<name>A0A1E7KXD2_9ACTN</name>
<reference evidence="1 2" key="1">
    <citation type="journal article" date="2016" name="Front. Microbiol.">
        <title>Comparative Genomics Analysis of Streptomyces Species Reveals Their Adaptation to the Marine Environment and Their Diversity at the Genomic Level.</title>
        <authorList>
            <person name="Tian X."/>
            <person name="Zhang Z."/>
            <person name="Yang T."/>
            <person name="Chen M."/>
            <person name="Li J."/>
            <person name="Chen F."/>
            <person name="Yang J."/>
            <person name="Li W."/>
            <person name="Zhang B."/>
            <person name="Zhang Z."/>
            <person name="Wu J."/>
            <person name="Zhang C."/>
            <person name="Long L."/>
            <person name="Xiao J."/>
        </authorList>
    </citation>
    <scope>NUCLEOTIDE SEQUENCE [LARGE SCALE GENOMIC DNA]</scope>
    <source>
        <strain evidence="1 2">SCSIO 10429</strain>
    </source>
</reference>
<organism evidence="1 2">
    <name type="scientific">Streptomyces nanshensis</name>
    <dbReference type="NCBI Taxonomy" id="518642"/>
    <lineage>
        <taxon>Bacteria</taxon>
        <taxon>Bacillati</taxon>
        <taxon>Actinomycetota</taxon>
        <taxon>Actinomycetes</taxon>
        <taxon>Kitasatosporales</taxon>
        <taxon>Streptomycetaceae</taxon>
        <taxon>Streptomyces</taxon>
    </lineage>
</organism>
<comment type="caution">
    <text evidence="1">The sequence shown here is derived from an EMBL/GenBank/DDBJ whole genome shotgun (WGS) entry which is preliminary data.</text>
</comment>
<evidence type="ECO:0000313" key="2">
    <source>
        <dbReference type="Proteomes" id="UP000176005"/>
    </source>
</evidence>
<accession>A0A1E7KXD2</accession>
<dbReference type="Pfam" id="PF20242">
    <property type="entry name" value="Emfourin"/>
    <property type="match status" value="1"/>
</dbReference>
<proteinExistence type="predicted"/>
<keyword evidence="1" id="KW-0645">Protease</keyword>
<dbReference type="InterPro" id="IPR049457">
    <property type="entry name" value="Emfourin"/>
</dbReference>
<dbReference type="AlphaFoldDB" id="A0A1E7KXD2"/>
<gene>
    <name evidence="1" type="ORF">AN218_25910</name>
</gene>
<dbReference type="GO" id="GO:0006508">
    <property type="term" value="P:proteolysis"/>
    <property type="evidence" value="ECO:0007669"/>
    <property type="project" value="UniProtKB-KW"/>
</dbReference>
<keyword evidence="1" id="KW-0482">Metalloprotease</keyword>
<protein>
    <submittedName>
        <fullName evidence="1">Metalloprotease</fullName>
    </submittedName>
</protein>
<keyword evidence="1" id="KW-0378">Hydrolase</keyword>
<dbReference type="RefSeq" id="WP_070019423.1">
    <property type="nucleotide sequence ID" value="NZ_LJGW01000415.1"/>
</dbReference>
<dbReference type="Proteomes" id="UP000176005">
    <property type="component" value="Unassembled WGS sequence"/>
</dbReference>